<dbReference type="RefSeq" id="WP_251796532.1">
    <property type="nucleotide sequence ID" value="NZ_JAMQOL010000003.1"/>
</dbReference>
<comment type="caution">
    <text evidence="1">The sequence shown here is derived from an EMBL/GenBank/DDBJ whole genome shotgun (WGS) entry which is preliminary data.</text>
</comment>
<keyword evidence="2" id="KW-1185">Reference proteome</keyword>
<evidence type="ECO:0000313" key="2">
    <source>
        <dbReference type="Proteomes" id="UP001523216"/>
    </source>
</evidence>
<sequence>MSIGLLVVLAVGLAVVFQRVVRPRLRPADWNWRVRPEPLPEQIDEAHEREAWRVRYDAVWSRNTLERRCCCSAWSAPSSARCCPTTPAR</sequence>
<organism evidence="1 2">
    <name type="scientific">Paractinoplanes hotanensis</name>
    <dbReference type="NCBI Taxonomy" id="2906497"/>
    <lineage>
        <taxon>Bacteria</taxon>
        <taxon>Bacillati</taxon>
        <taxon>Actinomycetota</taxon>
        <taxon>Actinomycetes</taxon>
        <taxon>Micromonosporales</taxon>
        <taxon>Micromonosporaceae</taxon>
        <taxon>Paractinoplanes</taxon>
    </lineage>
</organism>
<proteinExistence type="predicted"/>
<dbReference type="EMBL" id="JAMQOL010000003">
    <property type="protein sequence ID" value="MCM4076631.1"/>
    <property type="molecule type" value="Genomic_DNA"/>
</dbReference>
<protein>
    <submittedName>
        <fullName evidence="1">Uncharacterized protein</fullName>
    </submittedName>
</protein>
<evidence type="ECO:0000313" key="1">
    <source>
        <dbReference type="EMBL" id="MCM4076631.1"/>
    </source>
</evidence>
<name>A0ABT0XS87_9ACTN</name>
<accession>A0ABT0XS87</accession>
<reference evidence="1 2" key="1">
    <citation type="submission" date="2022-06" db="EMBL/GenBank/DDBJ databases">
        <title>Actinoplanes abujensis sp. nov., isolated from Nigerian arid soil.</title>
        <authorList>
            <person name="Ding P."/>
        </authorList>
    </citation>
    <scope>NUCLEOTIDE SEQUENCE [LARGE SCALE GENOMIC DNA]</scope>
    <source>
        <strain evidence="2">TRM88002</strain>
    </source>
</reference>
<gene>
    <name evidence="1" type="ORF">LXN57_03515</name>
</gene>
<dbReference type="Proteomes" id="UP001523216">
    <property type="component" value="Unassembled WGS sequence"/>
</dbReference>